<dbReference type="InterPro" id="IPR000212">
    <property type="entry name" value="DNA_helicase_UvrD/REP"/>
</dbReference>
<dbReference type="CDD" id="cd17932">
    <property type="entry name" value="DEXQc_UvrD"/>
    <property type="match status" value="1"/>
</dbReference>
<evidence type="ECO:0000256" key="2">
    <source>
        <dbReference type="ARBA" id="ARBA00022741"/>
    </source>
</evidence>
<dbReference type="Gene3D" id="3.40.50.300">
    <property type="entry name" value="P-loop containing nucleotide triphosphate hydrolases"/>
    <property type="match status" value="2"/>
</dbReference>
<evidence type="ECO:0000313" key="16">
    <source>
        <dbReference type="Proteomes" id="UP000199820"/>
    </source>
</evidence>
<keyword evidence="7" id="KW-0413">Isomerase</keyword>
<dbReference type="SUPFAM" id="SSF52540">
    <property type="entry name" value="P-loop containing nucleoside triphosphate hydrolases"/>
    <property type="match status" value="1"/>
</dbReference>
<keyword evidence="16" id="KW-1185">Reference proteome</keyword>
<keyword evidence="5 11" id="KW-0067">ATP-binding</keyword>
<comment type="similarity">
    <text evidence="1">Belongs to the helicase family. UvrD subfamily.</text>
</comment>
<keyword evidence="6" id="KW-0238">DNA-binding</keyword>
<dbReference type="InterPro" id="IPR014016">
    <property type="entry name" value="UvrD-like_ATP-bd"/>
</dbReference>
<dbReference type="InterPro" id="IPR013986">
    <property type="entry name" value="DExx_box_DNA_helicase_dom_sf"/>
</dbReference>
<dbReference type="PANTHER" id="PTHR11070">
    <property type="entry name" value="UVRD / RECB / PCRA DNA HELICASE FAMILY MEMBER"/>
    <property type="match status" value="1"/>
</dbReference>
<dbReference type="GO" id="GO:0005524">
    <property type="term" value="F:ATP binding"/>
    <property type="evidence" value="ECO:0007669"/>
    <property type="project" value="UniProtKB-UniRule"/>
</dbReference>
<dbReference type="GO" id="GO:0000725">
    <property type="term" value="P:recombinational repair"/>
    <property type="evidence" value="ECO:0007669"/>
    <property type="project" value="TreeGrafter"/>
</dbReference>
<dbReference type="CDD" id="cd18807">
    <property type="entry name" value="SF1_C_UvrD"/>
    <property type="match status" value="1"/>
</dbReference>
<dbReference type="RefSeq" id="WP_074649472.1">
    <property type="nucleotide sequence ID" value="NZ_FOIL01000020.1"/>
</dbReference>
<feature type="domain" description="UvrD-like helicase ATP-binding" evidence="13">
    <location>
        <begin position="1"/>
        <end position="275"/>
    </location>
</feature>
<feature type="binding site" evidence="11">
    <location>
        <begin position="22"/>
        <end position="29"/>
    </location>
    <ligand>
        <name>ATP</name>
        <dbReference type="ChEBI" id="CHEBI:30616"/>
    </ligand>
</feature>
<dbReference type="Pfam" id="PF13361">
    <property type="entry name" value="UvrD_C"/>
    <property type="match status" value="1"/>
</dbReference>
<proteinExistence type="inferred from homology"/>
<evidence type="ECO:0000256" key="5">
    <source>
        <dbReference type="ARBA" id="ARBA00022840"/>
    </source>
</evidence>
<gene>
    <name evidence="15" type="ORF">SAMN04487771_102031</name>
</gene>
<dbReference type="InterPro" id="IPR014017">
    <property type="entry name" value="DNA_helicase_UvrD-like_C"/>
</dbReference>
<evidence type="ECO:0000256" key="6">
    <source>
        <dbReference type="ARBA" id="ARBA00023125"/>
    </source>
</evidence>
<feature type="region of interest" description="Disordered" evidence="12">
    <location>
        <begin position="614"/>
        <end position="685"/>
    </location>
</feature>
<feature type="domain" description="UvrD-like helicase C-terminal" evidence="14">
    <location>
        <begin position="276"/>
        <end position="538"/>
    </location>
</feature>
<evidence type="ECO:0000256" key="12">
    <source>
        <dbReference type="SAM" id="MobiDB-lite"/>
    </source>
</evidence>
<evidence type="ECO:0000256" key="8">
    <source>
        <dbReference type="ARBA" id="ARBA00034617"/>
    </source>
</evidence>
<dbReference type="PROSITE" id="PS51217">
    <property type="entry name" value="UVRD_HELICASE_CTER"/>
    <property type="match status" value="1"/>
</dbReference>
<accession>A0A1I0ERS5</accession>
<evidence type="ECO:0000313" key="15">
    <source>
        <dbReference type="EMBL" id="SET48038.1"/>
    </source>
</evidence>
<dbReference type="GO" id="GO:0043138">
    <property type="term" value="F:3'-5' DNA helicase activity"/>
    <property type="evidence" value="ECO:0007669"/>
    <property type="project" value="UniProtKB-EC"/>
</dbReference>
<organism evidence="15 16">
    <name type="scientific">[Clostridium] aminophilum</name>
    <dbReference type="NCBI Taxonomy" id="1526"/>
    <lineage>
        <taxon>Bacteria</taxon>
        <taxon>Bacillati</taxon>
        <taxon>Bacillota</taxon>
        <taxon>Clostridia</taxon>
        <taxon>Lachnospirales</taxon>
        <taxon>Lachnospiraceae</taxon>
    </lineage>
</organism>
<dbReference type="OrthoDB" id="9810135at2"/>
<evidence type="ECO:0000256" key="1">
    <source>
        <dbReference type="ARBA" id="ARBA00009922"/>
    </source>
</evidence>
<dbReference type="EC" id="5.6.2.4" evidence="9"/>
<dbReference type="PROSITE" id="PS51198">
    <property type="entry name" value="UVRD_HELICASE_ATP_BIND"/>
    <property type="match status" value="1"/>
</dbReference>
<evidence type="ECO:0000256" key="11">
    <source>
        <dbReference type="PROSITE-ProRule" id="PRU00560"/>
    </source>
</evidence>
<dbReference type="InterPro" id="IPR027417">
    <property type="entry name" value="P-loop_NTPase"/>
</dbReference>
<dbReference type="eggNOG" id="COG0210">
    <property type="taxonomic scope" value="Bacteria"/>
</dbReference>
<keyword evidence="3 11" id="KW-0378">Hydrolase</keyword>
<keyword evidence="4 11" id="KW-0347">Helicase</keyword>
<name>A0A1I0ERS5_9FIRM</name>
<dbReference type="GO" id="GO:0005829">
    <property type="term" value="C:cytosol"/>
    <property type="evidence" value="ECO:0007669"/>
    <property type="project" value="TreeGrafter"/>
</dbReference>
<dbReference type="GO" id="GO:0003677">
    <property type="term" value="F:DNA binding"/>
    <property type="evidence" value="ECO:0007669"/>
    <property type="project" value="UniProtKB-KW"/>
</dbReference>
<dbReference type="GO" id="GO:0033202">
    <property type="term" value="C:DNA helicase complex"/>
    <property type="evidence" value="ECO:0007669"/>
    <property type="project" value="TreeGrafter"/>
</dbReference>
<sequence>MAFSEAQQQAITHGEGPMIVLAGPGSGKTTVITHRVKYLTEQYGADPGSILVITFTRAAALEMKERYGKLTGKPSRVTFGTFHSVFFRILKLAYNYSADNIVREEQQRQVIRELSERAGMEPEDVNEFTSQVLSEISMVKSERMSLRNYYSTSCPDEVFRGIYSGYDEWMRRAGLIDFDDMMVMCLELFQQRGDILAAWQRKYRYILIDEFQDINRLQYEIMRMLAGPEDNLFIVGDDDQSIYRFRGARPEIMLGFEKDYPTAKRVLLDVNYRCTDEIVTAALRLIDHNRKRFPKAIRSAGSHGRSVMTKVFEDPREEAAFLASAIGEYIRSGVPAKEIAVLYRTNSGPRTLMEALMGDNIPFRTRDRVPNLYDHWISQNIIAYIRMAMGDMSRSGFLRIMNRPKRYISRASLMSETVSWFDLKEYYKDKDWMIQKIEDLQYDLKAISRMSPLAAVNYIRQGVGYDAFLKEYAETRHARLEDLMETADELRDSAANYRTFEEWFDHMEAYREELRNQAQQGRLNTDAVTLATMHGAKGLEFQMVFILDANEGVVPHNKALLDDDIEEERRLFYVGMTRAKSRLTVCAVRERFKKPVEVSRFVADYGGMPEAMTGKGTAGGNAETPGSYRGIPGGSGNQGNAGSRLRTGKTGGGFPGRAASAADSSGEHFRARNGFGVRSDTYDGR</sequence>
<evidence type="ECO:0000256" key="10">
    <source>
        <dbReference type="ARBA" id="ARBA00048988"/>
    </source>
</evidence>
<evidence type="ECO:0000256" key="4">
    <source>
        <dbReference type="ARBA" id="ARBA00022806"/>
    </source>
</evidence>
<dbReference type="PANTHER" id="PTHR11070:SF2">
    <property type="entry name" value="ATP-DEPENDENT DNA HELICASE SRS2"/>
    <property type="match status" value="1"/>
</dbReference>
<dbReference type="STRING" id="1526.SAMN02910262_02159"/>
<comment type="catalytic activity">
    <reaction evidence="10">
        <text>ATP + H2O = ADP + phosphate + H(+)</text>
        <dbReference type="Rhea" id="RHEA:13065"/>
        <dbReference type="ChEBI" id="CHEBI:15377"/>
        <dbReference type="ChEBI" id="CHEBI:15378"/>
        <dbReference type="ChEBI" id="CHEBI:30616"/>
        <dbReference type="ChEBI" id="CHEBI:43474"/>
        <dbReference type="ChEBI" id="CHEBI:456216"/>
        <dbReference type="EC" id="5.6.2.4"/>
    </reaction>
</comment>
<evidence type="ECO:0000259" key="14">
    <source>
        <dbReference type="PROSITE" id="PS51217"/>
    </source>
</evidence>
<dbReference type="Proteomes" id="UP000199820">
    <property type="component" value="Unassembled WGS sequence"/>
</dbReference>
<evidence type="ECO:0000256" key="3">
    <source>
        <dbReference type="ARBA" id="ARBA00022801"/>
    </source>
</evidence>
<evidence type="ECO:0000256" key="7">
    <source>
        <dbReference type="ARBA" id="ARBA00023235"/>
    </source>
</evidence>
<dbReference type="Pfam" id="PF00580">
    <property type="entry name" value="UvrD-helicase"/>
    <property type="match status" value="1"/>
</dbReference>
<reference evidence="15 16" key="1">
    <citation type="submission" date="2016-10" db="EMBL/GenBank/DDBJ databases">
        <authorList>
            <person name="de Groot N.N."/>
        </authorList>
    </citation>
    <scope>NUCLEOTIDE SEQUENCE [LARGE SCALE GENOMIC DNA]</scope>
    <source>
        <strain evidence="15 16">KH1P1</strain>
    </source>
</reference>
<dbReference type="EMBL" id="FOIL01000020">
    <property type="protein sequence ID" value="SET48038.1"/>
    <property type="molecule type" value="Genomic_DNA"/>
</dbReference>
<evidence type="ECO:0000256" key="9">
    <source>
        <dbReference type="ARBA" id="ARBA00034808"/>
    </source>
</evidence>
<dbReference type="Gene3D" id="1.10.486.10">
    <property type="entry name" value="PCRA, domain 4"/>
    <property type="match status" value="1"/>
</dbReference>
<protein>
    <recommendedName>
        <fullName evidence="9">DNA 3'-5' helicase</fullName>
        <ecNumber evidence="9">5.6.2.4</ecNumber>
    </recommendedName>
</protein>
<dbReference type="GO" id="GO:0016887">
    <property type="term" value="F:ATP hydrolysis activity"/>
    <property type="evidence" value="ECO:0007669"/>
    <property type="project" value="RHEA"/>
</dbReference>
<evidence type="ECO:0000259" key="13">
    <source>
        <dbReference type="PROSITE" id="PS51198"/>
    </source>
</evidence>
<keyword evidence="2 11" id="KW-0547">Nucleotide-binding</keyword>
<dbReference type="AlphaFoldDB" id="A0A1I0ERS5"/>
<dbReference type="Gene3D" id="1.10.10.160">
    <property type="match status" value="1"/>
</dbReference>
<comment type="catalytic activity">
    <reaction evidence="8">
        <text>Couples ATP hydrolysis with the unwinding of duplex DNA by translocating in the 3'-5' direction.</text>
        <dbReference type="EC" id="5.6.2.4"/>
    </reaction>
</comment>